<dbReference type="GO" id="GO:0006508">
    <property type="term" value="P:proteolysis"/>
    <property type="evidence" value="ECO:0007669"/>
    <property type="project" value="UniProtKB-KW"/>
</dbReference>
<gene>
    <name evidence="4" type="ORF">HNR23_004199</name>
</gene>
<dbReference type="Pfam" id="PF01145">
    <property type="entry name" value="Band_7"/>
    <property type="match status" value="1"/>
</dbReference>
<evidence type="ECO:0000313" key="4">
    <source>
        <dbReference type="EMBL" id="MBB6174139.1"/>
    </source>
</evidence>
<evidence type="ECO:0000256" key="1">
    <source>
        <dbReference type="ARBA" id="ARBA00008164"/>
    </source>
</evidence>
<evidence type="ECO:0000259" key="3">
    <source>
        <dbReference type="SMART" id="SM00244"/>
    </source>
</evidence>
<dbReference type="PANTHER" id="PTHR43327">
    <property type="entry name" value="STOMATIN-LIKE PROTEIN 2, MITOCHONDRIAL"/>
    <property type="match status" value="1"/>
</dbReference>
<keyword evidence="4" id="KW-0378">Hydrolase</keyword>
<comment type="caution">
    <text evidence="4">The sequence shown here is derived from an EMBL/GenBank/DDBJ whole genome shotgun (WGS) entry which is preliminary data.</text>
</comment>
<evidence type="ECO:0000256" key="2">
    <source>
        <dbReference type="SAM" id="MobiDB-lite"/>
    </source>
</evidence>
<dbReference type="InterPro" id="IPR001972">
    <property type="entry name" value="Stomatin_HflK_fam"/>
</dbReference>
<dbReference type="CDD" id="cd08829">
    <property type="entry name" value="SPFH_paraslipin"/>
    <property type="match status" value="1"/>
</dbReference>
<feature type="compositionally biased region" description="Gly residues" evidence="2">
    <location>
        <begin position="314"/>
        <end position="324"/>
    </location>
</feature>
<dbReference type="Proteomes" id="UP000546642">
    <property type="component" value="Unassembled WGS sequence"/>
</dbReference>
<dbReference type="InterPro" id="IPR050710">
    <property type="entry name" value="Band7/mec-2_domain"/>
</dbReference>
<dbReference type="SUPFAM" id="SSF117892">
    <property type="entry name" value="Band 7/SPFH domain"/>
    <property type="match status" value="1"/>
</dbReference>
<proteinExistence type="inferred from homology"/>
<dbReference type="Gene3D" id="3.30.479.30">
    <property type="entry name" value="Band 7 domain"/>
    <property type="match status" value="1"/>
</dbReference>
<feature type="region of interest" description="Disordered" evidence="2">
    <location>
        <begin position="300"/>
        <end position="324"/>
    </location>
</feature>
<accession>A0A7X0D8L1</accession>
<dbReference type="SMART" id="SM00244">
    <property type="entry name" value="PHB"/>
    <property type="match status" value="1"/>
</dbReference>
<dbReference type="AlphaFoldDB" id="A0A7X0D8L1"/>
<evidence type="ECO:0000313" key="5">
    <source>
        <dbReference type="Proteomes" id="UP000546642"/>
    </source>
</evidence>
<dbReference type="GO" id="GO:0005886">
    <property type="term" value="C:plasma membrane"/>
    <property type="evidence" value="ECO:0007669"/>
    <property type="project" value="UniProtKB-ARBA"/>
</dbReference>
<dbReference type="GO" id="GO:0008233">
    <property type="term" value="F:peptidase activity"/>
    <property type="evidence" value="ECO:0007669"/>
    <property type="project" value="UniProtKB-KW"/>
</dbReference>
<sequence>MSTIIIILLLFVLILAVIGWRSIRIVPQAMADVVERFGSYHRTLKSGFNIVVPFVDHVRERIDMRVQVVSFPSQTAITQDNLSVNVDTAVYIKVTDPYNAVYKIANFIQAVEQLVSATLRNVIGGMDLEQTLTSRDQINRELRMVLDEATAEWGIEVSRVELKAIEPPESVQEAMEKQMRADRDKRAEILTAEGQKQSAILRAEGESSSAVLSAKGAADAEMIRAKAESDAMTLRARGEADAITMVFKALHSGDVSQDVLAYQYLQKLPEIAKGDSNKVWIVPSEMGKALEGIGGVFERVRGESNGQPNHAQRNGGGGAGDHRS</sequence>
<feature type="domain" description="Band 7" evidence="3">
    <location>
        <begin position="21"/>
        <end position="179"/>
    </location>
</feature>
<reference evidence="4 5" key="1">
    <citation type="submission" date="2020-08" db="EMBL/GenBank/DDBJ databases">
        <title>Sequencing the genomes of 1000 actinobacteria strains.</title>
        <authorList>
            <person name="Klenk H.-P."/>
        </authorList>
    </citation>
    <scope>NUCLEOTIDE SEQUENCE [LARGE SCALE GENOMIC DNA]</scope>
    <source>
        <strain evidence="4 5">DSM 46659</strain>
    </source>
</reference>
<name>A0A7X0D8L1_9ACTN</name>
<dbReference type="EMBL" id="JACHDS010000001">
    <property type="protein sequence ID" value="MBB6174139.1"/>
    <property type="molecule type" value="Genomic_DNA"/>
</dbReference>
<dbReference type="PANTHER" id="PTHR43327:SF10">
    <property type="entry name" value="STOMATIN-LIKE PROTEIN 2, MITOCHONDRIAL"/>
    <property type="match status" value="1"/>
</dbReference>
<dbReference type="GO" id="GO:0098552">
    <property type="term" value="C:side of membrane"/>
    <property type="evidence" value="ECO:0007669"/>
    <property type="project" value="UniProtKB-ARBA"/>
</dbReference>
<dbReference type="FunFam" id="3.30.479.30:FF:000004">
    <property type="entry name" value="Putative membrane protease family, stomatin"/>
    <property type="match status" value="1"/>
</dbReference>
<dbReference type="RefSeq" id="WP_184078001.1">
    <property type="nucleotide sequence ID" value="NZ_JACHDS010000001.1"/>
</dbReference>
<keyword evidence="4" id="KW-0645">Protease</keyword>
<organism evidence="4 5">
    <name type="scientific">Nocardiopsis mwathae</name>
    <dbReference type="NCBI Taxonomy" id="1472723"/>
    <lineage>
        <taxon>Bacteria</taxon>
        <taxon>Bacillati</taxon>
        <taxon>Actinomycetota</taxon>
        <taxon>Actinomycetes</taxon>
        <taxon>Streptosporangiales</taxon>
        <taxon>Nocardiopsidaceae</taxon>
        <taxon>Nocardiopsis</taxon>
    </lineage>
</organism>
<dbReference type="InterPro" id="IPR036013">
    <property type="entry name" value="Band_7/SPFH_dom_sf"/>
</dbReference>
<keyword evidence="5" id="KW-1185">Reference proteome</keyword>
<dbReference type="InterPro" id="IPR001107">
    <property type="entry name" value="Band_7"/>
</dbReference>
<dbReference type="PRINTS" id="PR00721">
    <property type="entry name" value="STOMATIN"/>
</dbReference>
<protein>
    <submittedName>
        <fullName evidence="4">Regulator of protease activity HflC (Stomatin/prohibitin superfamily)</fullName>
    </submittedName>
</protein>
<comment type="similarity">
    <text evidence="1">Belongs to the band 7/mec-2 family.</text>
</comment>